<keyword evidence="1" id="KW-0175">Coiled coil</keyword>
<feature type="coiled-coil region" evidence="1">
    <location>
        <begin position="13"/>
        <end position="68"/>
    </location>
</feature>
<protein>
    <recommendedName>
        <fullName evidence="5">Cell division septum initiation protein DivIVA</fullName>
    </recommendedName>
</protein>
<proteinExistence type="predicted"/>
<name>A0ABN1RET3_9ACTN</name>
<evidence type="ECO:0008006" key="5">
    <source>
        <dbReference type="Google" id="ProtNLM"/>
    </source>
</evidence>
<gene>
    <name evidence="3" type="ORF">GCM10009554_64180</name>
</gene>
<evidence type="ECO:0000313" key="3">
    <source>
        <dbReference type="EMBL" id="GAA0955783.1"/>
    </source>
</evidence>
<keyword evidence="4" id="KW-1185">Reference proteome</keyword>
<accession>A0ABN1RET3</accession>
<reference evidence="3 4" key="1">
    <citation type="journal article" date="2019" name="Int. J. Syst. Evol. Microbiol.">
        <title>The Global Catalogue of Microorganisms (GCM) 10K type strain sequencing project: providing services to taxonomists for standard genome sequencing and annotation.</title>
        <authorList>
            <consortium name="The Broad Institute Genomics Platform"/>
            <consortium name="The Broad Institute Genome Sequencing Center for Infectious Disease"/>
            <person name="Wu L."/>
            <person name="Ma J."/>
        </authorList>
    </citation>
    <scope>NUCLEOTIDE SEQUENCE [LARGE SCALE GENOMIC DNA]</scope>
    <source>
        <strain evidence="3 4">JCM 10977</strain>
    </source>
</reference>
<dbReference type="EMBL" id="BAAAHK010000017">
    <property type="protein sequence ID" value="GAA0955783.1"/>
    <property type="molecule type" value="Genomic_DNA"/>
</dbReference>
<evidence type="ECO:0000256" key="2">
    <source>
        <dbReference type="SAM" id="MobiDB-lite"/>
    </source>
</evidence>
<evidence type="ECO:0000256" key="1">
    <source>
        <dbReference type="SAM" id="Coils"/>
    </source>
</evidence>
<dbReference type="Proteomes" id="UP001500542">
    <property type="component" value="Unassembled WGS sequence"/>
</dbReference>
<evidence type="ECO:0000313" key="4">
    <source>
        <dbReference type="Proteomes" id="UP001500542"/>
    </source>
</evidence>
<sequence length="172" mass="19123">MRGLDAGKVYGYLDLLADQVQATELELREAKAKNERLQAELQRGKAELQRMKAELEQHEQAGDKVNEQVIQMFSQAQLVVEEMVQDVSRDARERIGQARAEERKIVAAAMDTAGEQVRSYARTAHAHMQEIVDSFATEVDQIRPVPPAEPGQTLADRTKGWPPEFGSGLGPA</sequence>
<organism evidence="3 4">
    <name type="scientific">Kribbella koreensis</name>
    <dbReference type="NCBI Taxonomy" id="57909"/>
    <lineage>
        <taxon>Bacteria</taxon>
        <taxon>Bacillati</taxon>
        <taxon>Actinomycetota</taxon>
        <taxon>Actinomycetes</taxon>
        <taxon>Propionibacteriales</taxon>
        <taxon>Kribbellaceae</taxon>
        <taxon>Kribbella</taxon>
    </lineage>
</organism>
<dbReference type="RefSeq" id="WP_343978800.1">
    <property type="nucleotide sequence ID" value="NZ_BAAAHK010000017.1"/>
</dbReference>
<feature type="region of interest" description="Disordered" evidence="2">
    <location>
        <begin position="143"/>
        <end position="172"/>
    </location>
</feature>
<comment type="caution">
    <text evidence="3">The sequence shown here is derived from an EMBL/GenBank/DDBJ whole genome shotgun (WGS) entry which is preliminary data.</text>
</comment>